<evidence type="ECO:0000256" key="5">
    <source>
        <dbReference type="HAMAP-Rule" id="MF_01201"/>
    </source>
</evidence>
<dbReference type="PROSITE" id="PS00395">
    <property type="entry name" value="ALANINE_RACEMASE"/>
    <property type="match status" value="1"/>
</dbReference>
<keyword evidence="3 5" id="KW-0663">Pyridoxal phosphate</keyword>
<dbReference type="Proteomes" id="UP000239047">
    <property type="component" value="Unassembled WGS sequence"/>
</dbReference>
<evidence type="ECO:0000256" key="2">
    <source>
        <dbReference type="ARBA" id="ARBA00001933"/>
    </source>
</evidence>
<dbReference type="SMART" id="SM01005">
    <property type="entry name" value="Ala_racemase_C"/>
    <property type="match status" value="1"/>
</dbReference>
<dbReference type="InterPro" id="IPR001608">
    <property type="entry name" value="Ala_racemase_N"/>
</dbReference>
<evidence type="ECO:0000313" key="9">
    <source>
        <dbReference type="EMBL" id="PPA71128.1"/>
    </source>
</evidence>
<dbReference type="InterPro" id="IPR011079">
    <property type="entry name" value="Ala_racemase_C"/>
</dbReference>
<dbReference type="SUPFAM" id="SSF51419">
    <property type="entry name" value="PLP-binding barrel"/>
    <property type="match status" value="1"/>
</dbReference>
<comment type="similarity">
    <text evidence="5">Belongs to the alanine racemase family.</text>
</comment>
<feature type="binding site" evidence="5 7">
    <location>
        <position position="315"/>
    </location>
    <ligand>
        <name>substrate</name>
    </ligand>
</feature>
<dbReference type="GO" id="GO:0009252">
    <property type="term" value="P:peptidoglycan biosynthetic process"/>
    <property type="evidence" value="ECO:0007669"/>
    <property type="project" value="TreeGrafter"/>
</dbReference>
<dbReference type="PRINTS" id="PR00992">
    <property type="entry name" value="ALARACEMASE"/>
</dbReference>
<dbReference type="AlphaFoldDB" id="A0A2S5GDU6"/>
<dbReference type="HAMAP" id="MF_01201">
    <property type="entry name" value="Ala_racemase"/>
    <property type="match status" value="1"/>
</dbReference>
<dbReference type="EMBL" id="PREZ01000003">
    <property type="protein sequence ID" value="PPA71128.1"/>
    <property type="molecule type" value="Genomic_DNA"/>
</dbReference>
<feature type="binding site" evidence="5 7">
    <location>
        <position position="139"/>
    </location>
    <ligand>
        <name>substrate</name>
    </ligand>
</feature>
<dbReference type="EC" id="5.1.1.1" evidence="5"/>
<comment type="cofactor">
    <cofactor evidence="2 5 6">
        <name>pyridoxal 5'-phosphate</name>
        <dbReference type="ChEBI" id="CHEBI:597326"/>
    </cofactor>
</comment>
<dbReference type="Pfam" id="PF00842">
    <property type="entry name" value="Ala_racemase_C"/>
    <property type="match status" value="1"/>
</dbReference>
<dbReference type="FunFam" id="3.20.20.10:FF:000002">
    <property type="entry name" value="Alanine racemase"/>
    <property type="match status" value="1"/>
</dbReference>
<dbReference type="Pfam" id="PF01168">
    <property type="entry name" value="Ala_racemase_N"/>
    <property type="match status" value="1"/>
</dbReference>
<dbReference type="Gene3D" id="2.40.37.10">
    <property type="entry name" value="Lyase, Ornithine Decarboxylase, Chain A, domain 1"/>
    <property type="match status" value="1"/>
</dbReference>
<proteinExistence type="inferred from homology"/>
<dbReference type="FunFam" id="2.40.37.10:FF:000006">
    <property type="entry name" value="Alanine racemase"/>
    <property type="match status" value="1"/>
</dbReference>
<sequence>MGSRKEFYRDTWAEVNLDAIAHNIKHMAKITGQKTGIMAVVKANAYGHGYVQVAETALSNGATHLAVAFLDEALFLRRQGITAPIVVLGASRPQNAGLAAEENVQLTVFTKEWIQEAGNYLSDGQQIRIHIKCDTGMGRLGVKTTDELIRLENEIEKNSAIHIEGIYTHFATADEVNRKYADEQINRFKLFVDALKQKPELIHASNSAAAFMRKDSLFSIIRFGISMYGLSPSSEIADLLPVTLEPALSLYTTIVQVKKVSPGDKISYGATYEAKEHEWIATLPVGYADGWIRKMQGFKVLVDGNRVPIVGRVCMDQCMIRLPKEYPIGTKVTLFGGENGHVLPMDEVADHLETINYEVACAVSARVPRVYHKNNESFFVLNPLV</sequence>
<dbReference type="RefSeq" id="WP_104057877.1">
    <property type="nucleotide sequence ID" value="NZ_PREZ01000003.1"/>
</dbReference>
<feature type="domain" description="Alanine racemase C-terminal" evidence="8">
    <location>
        <begin position="247"/>
        <end position="372"/>
    </location>
</feature>
<evidence type="ECO:0000313" key="10">
    <source>
        <dbReference type="Proteomes" id="UP000239047"/>
    </source>
</evidence>
<dbReference type="OrthoDB" id="9813814at2"/>
<dbReference type="GO" id="GO:0030632">
    <property type="term" value="P:D-alanine biosynthetic process"/>
    <property type="evidence" value="ECO:0007669"/>
    <property type="project" value="UniProtKB-UniRule"/>
</dbReference>
<dbReference type="PANTHER" id="PTHR30511">
    <property type="entry name" value="ALANINE RACEMASE"/>
    <property type="match status" value="1"/>
</dbReference>
<dbReference type="SUPFAM" id="SSF50621">
    <property type="entry name" value="Alanine racemase C-terminal domain-like"/>
    <property type="match status" value="1"/>
</dbReference>
<dbReference type="CDD" id="cd00430">
    <property type="entry name" value="PLPDE_III_AR"/>
    <property type="match status" value="1"/>
</dbReference>
<evidence type="ECO:0000256" key="6">
    <source>
        <dbReference type="PIRSR" id="PIRSR600821-50"/>
    </source>
</evidence>
<feature type="active site" description="Proton acceptor; specific for D-alanine" evidence="5">
    <location>
        <position position="42"/>
    </location>
</feature>
<evidence type="ECO:0000259" key="8">
    <source>
        <dbReference type="SMART" id="SM01005"/>
    </source>
</evidence>
<evidence type="ECO:0000256" key="4">
    <source>
        <dbReference type="ARBA" id="ARBA00023235"/>
    </source>
</evidence>
<reference evidence="9 10" key="1">
    <citation type="submission" date="2018-02" db="EMBL/GenBank/DDBJ databases">
        <title>Jeotgalibacillus proteolyticum sp. nov. a protease producing bacterium isolated from ocean sediments of Laizhou Bay.</title>
        <authorList>
            <person name="Li Y."/>
        </authorList>
    </citation>
    <scope>NUCLEOTIDE SEQUENCE [LARGE SCALE GENOMIC DNA]</scope>
    <source>
        <strain evidence="9 10">22-7</strain>
    </source>
</reference>
<keyword evidence="10" id="KW-1185">Reference proteome</keyword>
<protein>
    <recommendedName>
        <fullName evidence="5">Alanine racemase</fullName>
        <ecNumber evidence="5">5.1.1.1</ecNumber>
    </recommendedName>
</protein>
<dbReference type="GO" id="GO:0030170">
    <property type="term" value="F:pyridoxal phosphate binding"/>
    <property type="evidence" value="ECO:0007669"/>
    <property type="project" value="UniProtKB-UniRule"/>
</dbReference>
<comment type="caution">
    <text evidence="9">The sequence shown here is derived from an EMBL/GenBank/DDBJ whole genome shotgun (WGS) entry which is preliminary data.</text>
</comment>
<dbReference type="InterPro" id="IPR029066">
    <property type="entry name" value="PLP-binding_barrel"/>
</dbReference>
<keyword evidence="4 5" id="KW-0413">Isomerase</keyword>
<dbReference type="GO" id="GO:0008784">
    <property type="term" value="F:alanine racemase activity"/>
    <property type="evidence" value="ECO:0007669"/>
    <property type="project" value="UniProtKB-UniRule"/>
</dbReference>
<dbReference type="UniPathway" id="UPA00042">
    <property type="reaction ID" value="UER00497"/>
</dbReference>
<dbReference type="Gene3D" id="3.20.20.10">
    <property type="entry name" value="Alanine racemase"/>
    <property type="match status" value="1"/>
</dbReference>
<dbReference type="InterPro" id="IPR000821">
    <property type="entry name" value="Ala_racemase"/>
</dbReference>
<gene>
    <name evidence="9" type="ORF">C4B60_07015</name>
</gene>
<dbReference type="GO" id="GO:0005829">
    <property type="term" value="C:cytosol"/>
    <property type="evidence" value="ECO:0007669"/>
    <property type="project" value="TreeGrafter"/>
</dbReference>
<comment type="pathway">
    <text evidence="5">Amino-acid biosynthesis; D-alanine biosynthesis; D-alanine from L-alanine: step 1/1.</text>
</comment>
<feature type="modified residue" description="N6-(pyridoxal phosphate)lysine" evidence="5 6">
    <location>
        <position position="42"/>
    </location>
</feature>
<name>A0A2S5GDU6_9BACL</name>
<dbReference type="InterPro" id="IPR020622">
    <property type="entry name" value="Ala_racemase_pyridoxalP-BS"/>
</dbReference>
<accession>A0A2S5GDU6</accession>
<comment type="catalytic activity">
    <reaction evidence="1 5">
        <text>L-alanine = D-alanine</text>
        <dbReference type="Rhea" id="RHEA:20249"/>
        <dbReference type="ChEBI" id="CHEBI:57416"/>
        <dbReference type="ChEBI" id="CHEBI:57972"/>
        <dbReference type="EC" id="5.1.1.1"/>
    </reaction>
</comment>
<organism evidence="9 10">
    <name type="scientific">Jeotgalibacillus proteolyticus</name>
    <dbReference type="NCBI Taxonomy" id="2082395"/>
    <lineage>
        <taxon>Bacteria</taxon>
        <taxon>Bacillati</taxon>
        <taxon>Bacillota</taxon>
        <taxon>Bacilli</taxon>
        <taxon>Bacillales</taxon>
        <taxon>Caryophanaceae</taxon>
        <taxon>Jeotgalibacillus</taxon>
    </lineage>
</organism>
<dbReference type="NCBIfam" id="TIGR00492">
    <property type="entry name" value="alr"/>
    <property type="match status" value="1"/>
</dbReference>
<evidence type="ECO:0000256" key="1">
    <source>
        <dbReference type="ARBA" id="ARBA00000316"/>
    </source>
</evidence>
<evidence type="ECO:0000256" key="7">
    <source>
        <dbReference type="PIRSR" id="PIRSR600821-52"/>
    </source>
</evidence>
<evidence type="ECO:0000256" key="3">
    <source>
        <dbReference type="ARBA" id="ARBA00022898"/>
    </source>
</evidence>
<dbReference type="InterPro" id="IPR009006">
    <property type="entry name" value="Ala_racemase/Decarboxylase_C"/>
</dbReference>
<comment type="function">
    <text evidence="5">Catalyzes the interconversion of L-alanine and D-alanine. May also act on other amino acids.</text>
</comment>
<dbReference type="PANTHER" id="PTHR30511:SF0">
    <property type="entry name" value="ALANINE RACEMASE, CATABOLIC-RELATED"/>
    <property type="match status" value="1"/>
</dbReference>
<feature type="active site" description="Proton acceptor; specific for L-alanine" evidence="5">
    <location>
        <position position="268"/>
    </location>
</feature>